<dbReference type="Gene3D" id="3.40.50.1100">
    <property type="match status" value="1"/>
</dbReference>
<proteinExistence type="predicted"/>
<evidence type="ECO:0008006" key="2">
    <source>
        <dbReference type="Google" id="ProtNLM"/>
    </source>
</evidence>
<dbReference type="EMBL" id="BART01031435">
    <property type="protein sequence ID" value="GAH14379.1"/>
    <property type="molecule type" value="Genomic_DNA"/>
</dbReference>
<evidence type="ECO:0000313" key="1">
    <source>
        <dbReference type="EMBL" id="GAH14379.1"/>
    </source>
</evidence>
<gene>
    <name evidence="1" type="ORF">S01H4_54606</name>
</gene>
<feature type="non-terminal residue" evidence="1">
    <location>
        <position position="83"/>
    </location>
</feature>
<dbReference type="AlphaFoldDB" id="X1EB53"/>
<dbReference type="InterPro" id="IPR036052">
    <property type="entry name" value="TrpB-like_PALP_sf"/>
</dbReference>
<reference evidence="1" key="1">
    <citation type="journal article" date="2014" name="Front. Microbiol.">
        <title>High frequency of phylogenetically diverse reductive dehalogenase-homologous genes in deep subseafloor sedimentary metagenomes.</title>
        <authorList>
            <person name="Kawai M."/>
            <person name="Futagami T."/>
            <person name="Toyoda A."/>
            <person name="Takaki Y."/>
            <person name="Nishi S."/>
            <person name="Hori S."/>
            <person name="Arai W."/>
            <person name="Tsubouchi T."/>
            <person name="Morono Y."/>
            <person name="Uchiyama I."/>
            <person name="Ito T."/>
            <person name="Fujiyama A."/>
            <person name="Inagaki F."/>
            <person name="Takami H."/>
        </authorList>
    </citation>
    <scope>NUCLEOTIDE SEQUENCE</scope>
    <source>
        <strain evidence="1">Expedition CK06-06</strain>
    </source>
</reference>
<sequence length="83" mass="9699">MENKNSFIVNLKCTNCGKEFNADEKNGLCTSCGKVLYPRYDLEKAKETLSKQNIQNRKVYNIWRLHEIMPVKDDRFRITLGEG</sequence>
<comment type="caution">
    <text evidence="1">The sequence shown here is derived from an EMBL/GenBank/DDBJ whole genome shotgun (WGS) entry which is preliminary data.</text>
</comment>
<name>X1EB53_9ZZZZ</name>
<organism evidence="1">
    <name type="scientific">marine sediment metagenome</name>
    <dbReference type="NCBI Taxonomy" id="412755"/>
    <lineage>
        <taxon>unclassified sequences</taxon>
        <taxon>metagenomes</taxon>
        <taxon>ecological metagenomes</taxon>
    </lineage>
</organism>
<accession>X1EB53</accession>
<protein>
    <recommendedName>
        <fullName evidence="2">Threonine synthase</fullName>
    </recommendedName>
</protein>